<keyword evidence="10" id="KW-1185">Reference proteome</keyword>
<evidence type="ECO:0000256" key="7">
    <source>
        <dbReference type="ARBA" id="ARBA00023163"/>
    </source>
</evidence>
<evidence type="ECO:0000256" key="9">
    <source>
        <dbReference type="SAM" id="MobiDB-lite"/>
    </source>
</evidence>
<gene>
    <name evidence="11" type="primary">LOC104604563</name>
</gene>
<evidence type="ECO:0000313" key="11">
    <source>
        <dbReference type="RefSeq" id="XP_010267264.1"/>
    </source>
</evidence>
<dbReference type="PROSITE" id="PS50157">
    <property type="entry name" value="ZINC_FINGER_C2H2_2"/>
    <property type="match status" value="2"/>
</dbReference>
<proteinExistence type="predicted"/>
<dbReference type="KEGG" id="nnu:104604563"/>
<dbReference type="InterPro" id="IPR036236">
    <property type="entry name" value="Znf_C2H2_sf"/>
</dbReference>
<dbReference type="RefSeq" id="XP_010267264.1">
    <property type="nucleotide sequence ID" value="XM_010268962.2"/>
</dbReference>
<evidence type="ECO:0000256" key="8">
    <source>
        <dbReference type="ARBA" id="ARBA00023242"/>
    </source>
</evidence>
<dbReference type="GO" id="GO:0005634">
    <property type="term" value="C:nucleus"/>
    <property type="evidence" value="ECO:0007669"/>
    <property type="project" value="UniProtKB-SubCell"/>
</dbReference>
<accession>A0A1U8AMH2</accession>
<feature type="region of interest" description="Disordered" evidence="9">
    <location>
        <begin position="1"/>
        <end position="79"/>
    </location>
</feature>
<dbReference type="GeneID" id="104604563"/>
<keyword evidence="6" id="KW-0805">Transcription regulation</keyword>
<dbReference type="SUPFAM" id="SSF57667">
    <property type="entry name" value="beta-beta-alpha zinc fingers"/>
    <property type="match status" value="1"/>
</dbReference>
<feature type="compositionally biased region" description="Basic residues" evidence="9">
    <location>
        <begin position="21"/>
        <end position="32"/>
    </location>
</feature>
<dbReference type="InterPro" id="IPR013087">
    <property type="entry name" value="Znf_C2H2_type"/>
</dbReference>
<dbReference type="Gene3D" id="3.30.160.60">
    <property type="entry name" value="Classic Zinc Finger"/>
    <property type="match status" value="2"/>
</dbReference>
<dbReference type="AlphaFoldDB" id="A0A1U8AMH2"/>
<dbReference type="Proteomes" id="UP000189703">
    <property type="component" value="Unplaced"/>
</dbReference>
<keyword evidence="5" id="KW-0862">Zinc</keyword>
<evidence type="ECO:0000256" key="2">
    <source>
        <dbReference type="ARBA" id="ARBA00022723"/>
    </source>
</evidence>
<dbReference type="Pfam" id="PF13912">
    <property type="entry name" value="zf-C2H2_6"/>
    <property type="match status" value="2"/>
</dbReference>
<keyword evidence="7" id="KW-0804">Transcription</keyword>
<keyword evidence="4" id="KW-0863">Zinc-finger</keyword>
<evidence type="ECO:0000256" key="6">
    <source>
        <dbReference type="ARBA" id="ARBA00023015"/>
    </source>
</evidence>
<dbReference type="STRING" id="4432.A0A1U8AMH2"/>
<dbReference type="PANTHER" id="PTHR26374:SF466">
    <property type="entry name" value="OS09G0122000 PROTEIN"/>
    <property type="match status" value="1"/>
</dbReference>
<sequence length="304" mass="32517">MERDMEVAEEVVGSNDQHSTHVVKGKRTKRQRPPSPFSAVAMATSSSSGGGGGDGGAGGGDDGAFHSPTTSAEFAESTEEEEDMANCLILLAQGHSRDSPKRIEEGGGMEMRISSRRFAEAATTTSGKGGFYVYECKTCNRCFPSFQALGGHRASHKKPKAMAAEEKKALMVSSPEEDEAQFNNVNSSPHLHLQIAGNKASVYGNKSRVHECSICGSEFSSGQALGGHMRRHRSAPTTATTITTSPDSPEAKKPRTTNVLSLDLDLNLPAPTEDVDHREPKFPFSSKQQPSLLFSASALVDCHY</sequence>
<keyword evidence="3" id="KW-0677">Repeat</keyword>
<dbReference type="PROSITE" id="PS00028">
    <property type="entry name" value="ZINC_FINGER_C2H2_1"/>
    <property type="match status" value="2"/>
</dbReference>
<name>A0A1U8AMH2_NELNU</name>
<keyword evidence="8" id="KW-0539">Nucleus</keyword>
<feature type="compositionally biased region" description="Gly residues" evidence="9">
    <location>
        <begin position="48"/>
        <end position="62"/>
    </location>
</feature>
<evidence type="ECO:0000313" key="10">
    <source>
        <dbReference type="Proteomes" id="UP000189703"/>
    </source>
</evidence>
<dbReference type="PANTHER" id="PTHR26374">
    <property type="entry name" value="ZINC FINGER PROTEIN ZAT5"/>
    <property type="match status" value="1"/>
</dbReference>
<dbReference type="eggNOG" id="KOG1721">
    <property type="taxonomic scope" value="Eukaryota"/>
</dbReference>
<evidence type="ECO:0000256" key="1">
    <source>
        <dbReference type="ARBA" id="ARBA00004123"/>
    </source>
</evidence>
<organism evidence="10 11">
    <name type="scientific">Nelumbo nucifera</name>
    <name type="common">Sacred lotus</name>
    <dbReference type="NCBI Taxonomy" id="4432"/>
    <lineage>
        <taxon>Eukaryota</taxon>
        <taxon>Viridiplantae</taxon>
        <taxon>Streptophyta</taxon>
        <taxon>Embryophyta</taxon>
        <taxon>Tracheophyta</taxon>
        <taxon>Spermatophyta</taxon>
        <taxon>Magnoliopsida</taxon>
        <taxon>Proteales</taxon>
        <taxon>Nelumbonaceae</taxon>
        <taxon>Nelumbo</taxon>
    </lineage>
</organism>
<evidence type="ECO:0000256" key="5">
    <source>
        <dbReference type="ARBA" id="ARBA00022833"/>
    </source>
</evidence>
<comment type="subcellular location">
    <subcellularLocation>
        <location evidence="1">Nucleus</location>
    </subcellularLocation>
</comment>
<dbReference type="GO" id="GO:0008270">
    <property type="term" value="F:zinc ion binding"/>
    <property type="evidence" value="ECO:0007669"/>
    <property type="project" value="UniProtKB-KW"/>
</dbReference>
<keyword evidence="2" id="KW-0479">Metal-binding</keyword>
<protein>
    <submittedName>
        <fullName evidence="11">Zinc finger protein ZAT5</fullName>
    </submittedName>
</protein>
<dbReference type="FunCoup" id="A0A1U8AMH2">
    <property type="interactions" value="18"/>
</dbReference>
<evidence type="ECO:0000256" key="4">
    <source>
        <dbReference type="ARBA" id="ARBA00022771"/>
    </source>
</evidence>
<dbReference type="SMART" id="SM00355">
    <property type="entry name" value="ZnF_C2H2"/>
    <property type="match status" value="2"/>
</dbReference>
<feature type="region of interest" description="Disordered" evidence="9">
    <location>
        <begin position="231"/>
        <end position="255"/>
    </location>
</feature>
<dbReference type="OMA" id="DDHKFEQ"/>
<reference evidence="11" key="1">
    <citation type="submission" date="2025-08" db="UniProtKB">
        <authorList>
            <consortium name="RefSeq"/>
        </authorList>
    </citation>
    <scope>IDENTIFICATION</scope>
</reference>
<evidence type="ECO:0000256" key="3">
    <source>
        <dbReference type="ARBA" id="ARBA00022737"/>
    </source>
</evidence>
<dbReference type="OrthoDB" id="6077919at2759"/>
<feature type="compositionally biased region" description="Low complexity" evidence="9">
    <location>
        <begin position="235"/>
        <end position="246"/>
    </location>
</feature>